<proteinExistence type="predicted"/>
<protein>
    <submittedName>
        <fullName evidence="1">Uncharacterized protein</fullName>
    </submittedName>
</protein>
<reference evidence="2" key="2">
    <citation type="submission" date="2015-01" db="EMBL/GenBank/DDBJ databases">
        <title>Draft genome sequence of potential hydrocarbon metabolising strain of Rhodococcus rhodochrous.</title>
        <authorList>
            <person name="Aggarwal R.K."/>
            <person name="Dawar C."/>
        </authorList>
    </citation>
    <scope>NUCLEOTIDE SEQUENCE [LARGE SCALE GENOMIC DNA]</scope>
    <source>
        <strain evidence="2">KG-21</strain>
    </source>
</reference>
<dbReference type="AlphaFoldDB" id="A0A0M9WQA1"/>
<name>A0A0M9WQA1_RHORH</name>
<evidence type="ECO:0000313" key="1">
    <source>
        <dbReference type="EMBL" id="KOS57561.1"/>
    </source>
</evidence>
<evidence type="ECO:0000313" key="2">
    <source>
        <dbReference type="Proteomes" id="UP000037712"/>
    </source>
</evidence>
<organism evidence="1 2">
    <name type="scientific">Rhodococcus rhodochrous KG-21</name>
    <dbReference type="NCBI Taxonomy" id="1441923"/>
    <lineage>
        <taxon>Bacteria</taxon>
        <taxon>Bacillati</taxon>
        <taxon>Actinomycetota</taxon>
        <taxon>Actinomycetes</taxon>
        <taxon>Mycobacteriales</taxon>
        <taxon>Nocardiaceae</taxon>
        <taxon>Rhodococcus</taxon>
    </lineage>
</organism>
<sequence length="70" mass="7685">MSALLGRCRTIGTSNLGKEEICVRWPVRQLEWTQRHGSLDPRAVVSVKSDKLGDLGCFAGLDTPRGFVKA</sequence>
<dbReference type="Proteomes" id="UP000037712">
    <property type="component" value="Unassembled WGS sequence"/>
</dbReference>
<gene>
    <name evidence="1" type="ORF">Z051_03505</name>
</gene>
<accession>A0A0M9WQA1</accession>
<dbReference type="EMBL" id="AZYO01000004">
    <property type="protein sequence ID" value="KOS57561.1"/>
    <property type="molecule type" value="Genomic_DNA"/>
</dbReference>
<comment type="caution">
    <text evidence="1">The sequence shown here is derived from an EMBL/GenBank/DDBJ whole genome shotgun (WGS) entry which is preliminary data.</text>
</comment>
<reference evidence="1 2" key="1">
    <citation type="journal article" date="2015" name="Genome Announc.">
        <title>Draft Genome Sequence of Rhodococcus rhodochrous Strain KG-21, a Soil Isolate from Oil Fields of Krishna-Godavari Basin, India.</title>
        <authorList>
            <person name="Dawar C."/>
            <person name="Aggarwal R.K."/>
        </authorList>
    </citation>
    <scope>NUCLEOTIDE SEQUENCE [LARGE SCALE GENOMIC DNA]</scope>
    <source>
        <strain evidence="1 2">KG-21</strain>
    </source>
</reference>